<reference evidence="7 8" key="1">
    <citation type="submission" date="2016-10" db="EMBL/GenBank/DDBJ databases">
        <authorList>
            <person name="Cai Z."/>
        </authorList>
    </citation>
    <scope>NUCLEOTIDE SEQUENCE [LARGE SCALE GENOMIC DNA]</scope>
</reference>
<dbReference type="GO" id="GO:0015031">
    <property type="term" value="P:protein transport"/>
    <property type="evidence" value="ECO:0007669"/>
    <property type="project" value="UniProtKB-KW"/>
</dbReference>
<feature type="domain" description="Exocyst complex subunit Exo70 C-terminal" evidence="6">
    <location>
        <begin position="256"/>
        <end position="627"/>
    </location>
</feature>
<dbReference type="AlphaFoldDB" id="A0A383W975"/>
<dbReference type="PANTHER" id="PTHR12542">
    <property type="entry name" value="EXOCYST COMPLEX PROTEIN EXO70"/>
    <property type="match status" value="1"/>
</dbReference>
<dbReference type="InterPro" id="IPR046364">
    <property type="entry name" value="Exo70_C"/>
</dbReference>
<keyword evidence="3 4" id="KW-0268">Exocytosis</keyword>
<gene>
    <name evidence="7" type="ORF">BQ4739_LOCUS14239</name>
</gene>
<dbReference type="Pfam" id="PF20669">
    <property type="entry name" value="Exo70_N"/>
    <property type="match status" value="1"/>
</dbReference>
<dbReference type="SUPFAM" id="SSF74788">
    <property type="entry name" value="Cullin repeat-like"/>
    <property type="match status" value="1"/>
</dbReference>
<dbReference type="STRING" id="3088.A0A383W975"/>
<organism evidence="7 8">
    <name type="scientific">Tetradesmus obliquus</name>
    <name type="common">Green alga</name>
    <name type="synonym">Acutodesmus obliquus</name>
    <dbReference type="NCBI Taxonomy" id="3088"/>
    <lineage>
        <taxon>Eukaryota</taxon>
        <taxon>Viridiplantae</taxon>
        <taxon>Chlorophyta</taxon>
        <taxon>core chlorophytes</taxon>
        <taxon>Chlorophyceae</taxon>
        <taxon>CS clade</taxon>
        <taxon>Sphaeropleales</taxon>
        <taxon>Scenedesmaceae</taxon>
        <taxon>Tetradesmus</taxon>
    </lineage>
</organism>
<comment type="function">
    <text evidence="4">Component of the exocyst complex.</text>
</comment>
<dbReference type="GO" id="GO:0000145">
    <property type="term" value="C:exocyst"/>
    <property type="evidence" value="ECO:0007669"/>
    <property type="project" value="InterPro"/>
</dbReference>
<dbReference type="Proteomes" id="UP000256970">
    <property type="component" value="Unassembled WGS sequence"/>
</dbReference>
<comment type="similarity">
    <text evidence="1 4">Belongs to the EXO70 family.</text>
</comment>
<dbReference type="InterPro" id="IPR016159">
    <property type="entry name" value="Cullin_repeat-like_dom_sf"/>
</dbReference>
<evidence type="ECO:0000313" key="8">
    <source>
        <dbReference type="Proteomes" id="UP000256970"/>
    </source>
</evidence>
<evidence type="ECO:0000256" key="4">
    <source>
        <dbReference type="RuleBase" id="RU365026"/>
    </source>
</evidence>
<dbReference type="Gene3D" id="1.20.1280.170">
    <property type="entry name" value="Exocyst complex component Exo70"/>
    <property type="match status" value="1"/>
</dbReference>
<evidence type="ECO:0000256" key="3">
    <source>
        <dbReference type="ARBA" id="ARBA00022483"/>
    </source>
</evidence>
<feature type="compositionally biased region" description="Low complexity" evidence="5">
    <location>
        <begin position="425"/>
        <end position="435"/>
    </location>
</feature>
<evidence type="ECO:0000256" key="2">
    <source>
        <dbReference type="ARBA" id="ARBA00022448"/>
    </source>
</evidence>
<evidence type="ECO:0000259" key="6">
    <source>
        <dbReference type="Pfam" id="PF03081"/>
    </source>
</evidence>
<proteinExistence type="inferred from homology"/>
<accession>A0A383W975</accession>
<protein>
    <recommendedName>
        <fullName evidence="4">Exocyst subunit Exo70 family protein</fullName>
    </recommendedName>
</protein>
<evidence type="ECO:0000256" key="5">
    <source>
        <dbReference type="SAM" id="MobiDB-lite"/>
    </source>
</evidence>
<dbReference type="InterPro" id="IPR004140">
    <property type="entry name" value="Exo70"/>
</dbReference>
<dbReference type="Pfam" id="PF03081">
    <property type="entry name" value="Exo70_C"/>
    <property type="match status" value="1"/>
</dbReference>
<keyword evidence="8" id="KW-1185">Reference proteome</keyword>
<dbReference type="PANTHER" id="PTHR12542:SF41">
    <property type="entry name" value="EXOCYST COMPLEX COMPONENT 7"/>
    <property type="match status" value="1"/>
</dbReference>
<evidence type="ECO:0000313" key="7">
    <source>
        <dbReference type="EMBL" id="SZX73981.1"/>
    </source>
</evidence>
<dbReference type="GO" id="GO:0005546">
    <property type="term" value="F:phosphatidylinositol-4,5-bisphosphate binding"/>
    <property type="evidence" value="ECO:0007669"/>
    <property type="project" value="InterPro"/>
</dbReference>
<keyword evidence="2 4" id="KW-0813">Transport</keyword>
<evidence type="ECO:0000256" key="1">
    <source>
        <dbReference type="ARBA" id="ARBA00006756"/>
    </source>
</evidence>
<name>A0A383W975_TETOB</name>
<feature type="region of interest" description="Disordered" evidence="5">
    <location>
        <begin position="425"/>
        <end position="447"/>
    </location>
</feature>
<dbReference type="EMBL" id="FNXT01001203">
    <property type="protein sequence ID" value="SZX73981.1"/>
    <property type="molecule type" value="Genomic_DNA"/>
</dbReference>
<dbReference type="GO" id="GO:0006887">
    <property type="term" value="P:exocytosis"/>
    <property type="evidence" value="ECO:0007669"/>
    <property type="project" value="UniProtKB-KW"/>
</dbReference>
<sequence length="651" mass="70075">MVGDTRLSKKAGYIHDRLQVLGRLSAESCALLDALGASLHELTVLTAPIHCRATALTQAQRNISAANAAVDELLDNLDTSRRVQAVLEAGPGKDLDGFLDSLGQLERSNAYLMQHAGMAAVRAAVQHSQLLFNRALEQCDADFKASLAAGARAAAPPAAWLRSKLEVPITDASRGELCLELVPPGLLPKLRRMVGLMITAQYAPAQQGYTALRERALQQALQELGLELQPAAAVALMSSEQLDKHIRAWHTQLRLITLLMLSEQRLAEAVWPEPVGRELFAALVQPHLAALAAAGQDIVQAHKAPEKVFSLLDMHRHLAASLPALQAMLAASSSMVPLLGQLQALLAAAAAAAAGLFAEYAESVARDGAKVLPMDGTVHPLTAQVLSYLKRLLGYENAAQVMYGDMQESEDNYIGDVSGWAAAAAAGDEAQQQPGSSGGGADGSSSPARRALAAGIARLLMQLQDNLEAKSRAYKNEAIAALFMMNNVHYVQWSVEGSAALGLLGGEWLERHKDAVEDWGARYHELTWLPIINMLKAEPPSDVSRLKLVLKETFAAFNAAIERIYTHQSGWTIPDAMLRGAVKRVIKDDLLGTYQAFMRRYADVQFTAHPAKYIKYAASDVASIIDDDLFETKAVSMSKLSLTKEKLGAIG</sequence>
<keyword evidence="4" id="KW-0653">Protein transport</keyword>